<sequence>MYHQPLLALLALALSGGTAFGQEACNGSPALCSRPYGDVTFVASHNAAFVGRGPAHNQFEYPEAGLSQGVRYFTTQTHIEDGEIRQCHSDCFLLNAGAFSEILVSLKSWMERNPREVVTLLVTNGDDDIRVEEFAEVFESTGTTGIVFTPGNGQKPGMDGWPTLGEMINSGKRLVVFMDYNADPAKVPYILPQYDYYVETPFSPTSSNFFNCDVDRPSSGASADNRMIFANHNLNLELFAGLLVPDQDSAAETNSVANIRQQTEICVASFGRAPNVVMLDFVSVGQAIEAQKQLNGL</sequence>
<dbReference type="RefSeq" id="XP_046012641.1">
    <property type="nucleotide sequence ID" value="XM_046158708.1"/>
</dbReference>
<keyword evidence="3" id="KW-1185">Reference proteome</keyword>
<proteinExistence type="predicted"/>
<keyword evidence="1" id="KW-0732">Signal</keyword>
<dbReference type="InterPro" id="IPR017946">
    <property type="entry name" value="PLC-like_Pdiesterase_TIM-brl"/>
</dbReference>
<protein>
    <submittedName>
        <fullName evidence="2">PLC-like phosphodiesterase</fullName>
    </submittedName>
</protein>
<reference evidence="2" key="1">
    <citation type="journal article" date="2021" name="Nat. Commun.">
        <title>Genetic determinants of endophytism in the Arabidopsis root mycobiome.</title>
        <authorList>
            <person name="Mesny F."/>
            <person name="Miyauchi S."/>
            <person name="Thiergart T."/>
            <person name="Pickel B."/>
            <person name="Atanasova L."/>
            <person name="Karlsson M."/>
            <person name="Huettel B."/>
            <person name="Barry K.W."/>
            <person name="Haridas S."/>
            <person name="Chen C."/>
            <person name="Bauer D."/>
            <person name="Andreopoulos W."/>
            <person name="Pangilinan J."/>
            <person name="LaButti K."/>
            <person name="Riley R."/>
            <person name="Lipzen A."/>
            <person name="Clum A."/>
            <person name="Drula E."/>
            <person name="Henrissat B."/>
            <person name="Kohler A."/>
            <person name="Grigoriev I.V."/>
            <person name="Martin F.M."/>
            <person name="Hacquard S."/>
        </authorList>
    </citation>
    <scope>NUCLEOTIDE SEQUENCE</scope>
    <source>
        <strain evidence="2">MPI-CAGE-CH-0230</strain>
    </source>
</reference>
<evidence type="ECO:0000313" key="2">
    <source>
        <dbReference type="EMBL" id="KAH7030961.1"/>
    </source>
</evidence>
<organism evidence="2 3">
    <name type="scientific">Microdochium trichocladiopsis</name>
    <dbReference type="NCBI Taxonomy" id="1682393"/>
    <lineage>
        <taxon>Eukaryota</taxon>
        <taxon>Fungi</taxon>
        <taxon>Dikarya</taxon>
        <taxon>Ascomycota</taxon>
        <taxon>Pezizomycotina</taxon>
        <taxon>Sordariomycetes</taxon>
        <taxon>Xylariomycetidae</taxon>
        <taxon>Xylariales</taxon>
        <taxon>Microdochiaceae</taxon>
        <taxon>Microdochium</taxon>
    </lineage>
</organism>
<dbReference type="GO" id="GO:0006629">
    <property type="term" value="P:lipid metabolic process"/>
    <property type="evidence" value="ECO:0007669"/>
    <property type="project" value="InterPro"/>
</dbReference>
<accession>A0A9P9BN71</accession>
<dbReference type="InterPro" id="IPR051057">
    <property type="entry name" value="PI-PLC_domain"/>
</dbReference>
<comment type="caution">
    <text evidence="2">The sequence shown here is derived from an EMBL/GenBank/DDBJ whole genome shotgun (WGS) entry which is preliminary data.</text>
</comment>
<dbReference type="AlphaFoldDB" id="A0A9P9BN71"/>
<dbReference type="Gene3D" id="3.20.20.190">
    <property type="entry name" value="Phosphatidylinositol (PI) phosphodiesterase"/>
    <property type="match status" value="1"/>
</dbReference>
<dbReference type="GO" id="GO:0008081">
    <property type="term" value="F:phosphoric diester hydrolase activity"/>
    <property type="evidence" value="ECO:0007669"/>
    <property type="project" value="InterPro"/>
</dbReference>
<dbReference type="Proteomes" id="UP000756346">
    <property type="component" value="Unassembled WGS sequence"/>
</dbReference>
<dbReference type="PANTHER" id="PTHR13593:SF146">
    <property type="entry name" value="PLC-LIKE PHOSPHODIESTERASE"/>
    <property type="match status" value="1"/>
</dbReference>
<evidence type="ECO:0000313" key="3">
    <source>
        <dbReference type="Proteomes" id="UP000756346"/>
    </source>
</evidence>
<dbReference type="Pfam" id="PF26146">
    <property type="entry name" value="PI-PLC_X"/>
    <property type="match status" value="1"/>
</dbReference>
<dbReference type="GeneID" id="70188254"/>
<evidence type="ECO:0000256" key="1">
    <source>
        <dbReference type="SAM" id="SignalP"/>
    </source>
</evidence>
<dbReference type="PANTHER" id="PTHR13593">
    <property type="match status" value="1"/>
</dbReference>
<dbReference type="EMBL" id="JAGTJQ010000005">
    <property type="protein sequence ID" value="KAH7030961.1"/>
    <property type="molecule type" value="Genomic_DNA"/>
</dbReference>
<dbReference type="SUPFAM" id="SSF51695">
    <property type="entry name" value="PLC-like phosphodiesterases"/>
    <property type="match status" value="1"/>
</dbReference>
<feature type="signal peptide" evidence="1">
    <location>
        <begin position="1"/>
        <end position="21"/>
    </location>
</feature>
<dbReference type="OrthoDB" id="7984201at2759"/>
<name>A0A9P9BN71_9PEZI</name>
<feature type="chain" id="PRO_5040284029" evidence="1">
    <location>
        <begin position="22"/>
        <end position="297"/>
    </location>
</feature>
<gene>
    <name evidence="2" type="ORF">B0I36DRAFT_362750</name>
</gene>